<evidence type="ECO:0000259" key="2">
    <source>
        <dbReference type="SMART" id="SM00903"/>
    </source>
</evidence>
<organism evidence="3 4">
    <name type="scientific">Rhizobium glycinendophyticum</name>
    <dbReference type="NCBI Taxonomy" id="2589807"/>
    <lineage>
        <taxon>Bacteria</taxon>
        <taxon>Pseudomonadati</taxon>
        <taxon>Pseudomonadota</taxon>
        <taxon>Alphaproteobacteria</taxon>
        <taxon>Hyphomicrobiales</taxon>
        <taxon>Rhizobiaceae</taxon>
        <taxon>Rhizobium/Agrobacterium group</taxon>
        <taxon>Rhizobium</taxon>
    </lineage>
</organism>
<gene>
    <name evidence="3" type="ORF">FJQ55_10755</name>
</gene>
<name>A0A504UC66_9HYPH</name>
<dbReference type="PANTHER" id="PTHR30466">
    <property type="entry name" value="FLAVIN REDUCTASE"/>
    <property type="match status" value="1"/>
</dbReference>
<keyword evidence="1" id="KW-0560">Oxidoreductase</keyword>
<evidence type="ECO:0000256" key="1">
    <source>
        <dbReference type="ARBA" id="ARBA00023002"/>
    </source>
</evidence>
<dbReference type="InterPro" id="IPR050268">
    <property type="entry name" value="NADH-dep_flavin_reductase"/>
</dbReference>
<evidence type="ECO:0000313" key="4">
    <source>
        <dbReference type="Proteomes" id="UP000316429"/>
    </source>
</evidence>
<dbReference type="OrthoDB" id="9789254at2"/>
<dbReference type="Gene3D" id="2.30.110.10">
    <property type="entry name" value="Electron Transport, Fmn-binding Protein, Chain A"/>
    <property type="match status" value="1"/>
</dbReference>
<dbReference type="SMART" id="SM00903">
    <property type="entry name" value="Flavin_Reduct"/>
    <property type="match status" value="1"/>
</dbReference>
<dbReference type="GO" id="GO:0006208">
    <property type="term" value="P:pyrimidine nucleobase catabolic process"/>
    <property type="evidence" value="ECO:0007669"/>
    <property type="project" value="TreeGrafter"/>
</dbReference>
<dbReference type="EMBL" id="VFYP01000001">
    <property type="protein sequence ID" value="TPP12119.1"/>
    <property type="molecule type" value="Genomic_DNA"/>
</dbReference>
<accession>A0A504UC66</accession>
<dbReference type="SUPFAM" id="SSF50475">
    <property type="entry name" value="FMN-binding split barrel"/>
    <property type="match status" value="1"/>
</dbReference>
<dbReference type="AlphaFoldDB" id="A0A504UC66"/>
<dbReference type="GO" id="GO:0042602">
    <property type="term" value="F:riboflavin reductase (NADPH) activity"/>
    <property type="evidence" value="ECO:0007669"/>
    <property type="project" value="TreeGrafter"/>
</dbReference>
<reference evidence="3 4" key="1">
    <citation type="submission" date="2019-06" db="EMBL/GenBank/DDBJ databases">
        <title>Rhizobium sp. CL12 isolated from roots of soybean.</title>
        <authorList>
            <person name="Wang C."/>
        </authorList>
    </citation>
    <scope>NUCLEOTIDE SEQUENCE [LARGE SCALE GENOMIC DNA]</scope>
    <source>
        <strain evidence="3 4">CL12</strain>
    </source>
</reference>
<dbReference type="Proteomes" id="UP000316429">
    <property type="component" value="Unassembled WGS sequence"/>
</dbReference>
<evidence type="ECO:0000313" key="3">
    <source>
        <dbReference type="EMBL" id="TPP12119.1"/>
    </source>
</evidence>
<proteinExistence type="predicted"/>
<dbReference type="PANTHER" id="PTHR30466:SF1">
    <property type="entry name" value="FMN REDUCTASE (NADH) RUTF"/>
    <property type="match status" value="1"/>
</dbReference>
<dbReference type="InterPro" id="IPR002563">
    <property type="entry name" value="Flavin_Rdtase-like_dom"/>
</dbReference>
<dbReference type="GO" id="GO:0010181">
    <property type="term" value="F:FMN binding"/>
    <property type="evidence" value="ECO:0007669"/>
    <property type="project" value="InterPro"/>
</dbReference>
<dbReference type="Pfam" id="PF01613">
    <property type="entry name" value="Flavin_Reduct"/>
    <property type="match status" value="1"/>
</dbReference>
<sequence length="149" mass="15919">MSHYAGHVQVVTSEHRGVRRGVTITAACSVSDNPPTVLVCLNNGNPSNDVLFESGFFALNSLAAHHETLAGAFAGFGKLSSEERFALGSWRSLQTGAPVLDDALAAFDCRVVDRKVTATHTVLFGEVLAIQIGPKQPALIYLDRGFHTL</sequence>
<protein>
    <submittedName>
        <fullName evidence="3">Flavin reductase</fullName>
    </submittedName>
</protein>
<feature type="domain" description="Flavin reductase like" evidence="2">
    <location>
        <begin position="1"/>
        <end position="148"/>
    </location>
</feature>
<comment type="caution">
    <text evidence="3">The sequence shown here is derived from an EMBL/GenBank/DDBJ whole genome shotgun (WGS) entry which is preliminary data.</text>
</comment>
<keyword evidence="4" id="KW-1185">Reference proteome</keyword>
<dbReference type="InterPro" id="IPR012349">
    <property type="entry name" value="Split_barrel_FMN-bd"/>
</dbReference>